<dbReference type="Gene3D" id="3.30.420.40">
    <property type="match status" value="1"/>
</dbReference>
<dbReference type="InterPro" id="IPR030673">
    <property type="entry name" value="PyroPPase_GppA_Ppx"/>
</dbReference>
<dbReference type="InterPro" id="IPR003695">
    <property type="entry name" value="Ppx_GppA_N"/>
</dbReference>
<dbReference type="Gene3D" id="1.10.3210.10">
    <property type="entry name" value="Hypothetical protein af1432"/>
    <property type="match status" value="1"/>
</dbReference>
<feature type="domain" description="Ppx/GppA phosphatase N-terminal" evidence="2">
    <location>
        <begin position="36"/>
        <end position="320"/>
    </location>
</feature>
<dbReference type="GO" id="GO:0016462">
    <property type="term" value="F:pyrophosphatase activity"/>
    <property type="evidence" value="ECO:0007669"/>
    <property type="project" value="TreeGrafter"/>
</dbReference>
<keyword evidence="5" id="KW-1185">Reference proteome</keyword>
<dbReference type="PANTHER" id="PTHR30005">
    <property type="entry name" value="EXOPOLYPHOSPHATASE"/>
    <property type="match status" value="1"/>
</dbReference>
<evidence type="ECO:0000256" key="1">
    <source>
        <dbReference type="ARBA" id="ARBA00022801"/>
    </source>
</evidence>
<dbReference type="SUPFAM" id="SSF109604">
    <property type="entry name" value="HD-domain/PDEase-like"/>
    <property type="match status" value="1"/>
</dbReference>
<protein>
    <submittedName>
        <fullName evidence="4">Exopolyphosphatase</fullName>
    </submittedName>
</protein>
<dbReference type="Pfam" id="PF21447">
    <property type="entry name" value="Ppx-GppA_III"/>
    <property type="match status" value="1"/>
</dbReference>
<keyword evidence="1" id="KW-0378">Hydrolase</keyword>
<organism evidence="4 5">
    <name type="scientific">Pontiella sulfatireligans</name>
    <dbReference type="NCBI Taxonomy" id="2750658"/>
    <lineage>
        <taxon>Bacteria</taxon>
        <taxon>Pseudomonadati</taxon>
        <taxon>Kiritimatiellota</taxon>
        <taxon>Kiritimatiellia</taxon>
        <taxon>Kiritimatiellales</taxon>
        <taxon>Pontiellaceae</taxon>
        <taxon>Pontiella</taxon>
    </lineage>
</organism>
<name>A0A6C2UFX4_9BACT</name>
<evidence type="ECO:0000259" key="3">
    <source>
        <dbReference type="Pfam" id="PF21447"/>
    </source>
</evidence>
<evidence type="ECO:0000313" key="5">
    <source>
        <dbReference type="Proteomes" id="UP000346198"/>
    </source>
</evidence>
<accession>A0A6C2UFX4</accession>
<dbReference type="PIRSF" id="PIRSF001267">
    <property type="entry name" value="Pyrophosphatase_GppA_Ppx"/>
    <property type="match status" value="1"/>
</dbReference>
<gene>
    <name evidence="4" type="primary">ppx</name>
    <name evidence="4" type="ORF">SCARR_00480</name>
</gene>
<dbReference type="InterPro" id="IPR050273">
    <property type="entry name" value="GppA/Ppx_hydrolase"/>
</dbReference>
<evidence type="ECO:0000313" key="4">
    <source>
        <dbReference type="EMBL" id="VGO18427.1"/>
    </source>
</evidence>
<dbReference type="InterPro" id="IPR043129">
    <property type="entry name" value="ATPase_NBD"/>
</dbReference>
<dbReference type="AlphaFoldDB" id="A0A6C2UFX4"/>
<dbReference type="EMBL" id="CAAHFH010000001">
    <property type="protein sequence ID" value="VGO18427.1"/>
    <property type="molecule type" value="Genomic_DNA"/>
</dbReference>
<sequence>MAAALDVLESGTTYELKAVIDIGSTSIRMVVAQVYADGKFQTLDALNQSVAIGSDTFTRGRISRSTIEDSVKVLRSFALVLKEYNIDLREGVRAVATSAVREARNRDEFLDRSYMATGINVEVIEGTEINRLTFLGIRPLLQAKTVLCTGRLLVAEVGGGSTELLGIDEGRVSFAHAYRMGSYRLREAMDAQEGSGARQAQVLRMEIEAGVRQCRDAVGSTSLKTSMLLMGSEARLAAGLAPNESKQSELSSLKLADLVKLAGKVLKMDIEQVARKYRLTYEEAQTLGPALEIYIRMAEAFGLKSVYVCGITLRDGLLAEAASLNAWTEDFVEQILYSVREIGKKYSLDQAHADCVTGNALALFRAMEPEHGLGYRYEVLLMVAAQLHDVGMFIGSSSHHKHAQYIIENSDIFGLGKEDIRLTALVARYHRGALPRNTHPGYDVLTREKRLVVNKLASILRAADALDRSHTQSIRDVKVLLKEGQLVFEAGRNCDFAAEKRALISKGKMFEQVYGRTVVLRAKRRQG</sequence>
<reference evidence="4 5" key="1">
    <citation type="submission" date="2019-04" db="EMBL/GenBank/DDBJ databases">
        <authorList>
            <person name="Van Vliet M D."/>
        </authorList>
    </citation>
    <scope>NUCLEOTIDE SEQUENCE [LARGE SCALE GENOMIC DNA]</scope>
    <source>
        <strain evidence="4 5">F21</strain>
    </source>
</reference>
<feature type="domain" description="Ppx/GppA phosphatase C-terminal" evidence="3">
    <location>
        <begin position="338"/>
        <end position="483"/>
    </location>
</feature>
<proteinExistence type="predicted"/>
<dbReference type="Proteomes" id="UP000346198">
    <property type="component" value="Unassembled WGS sequence"/>
</dbReference>
<dbReference type="CDD" id="cd24006">
    <property type="entry name" value="ASKHA_NBD_PPX_GppA"/>
    <property type="match status" value="1"/>
</dbReference>
<dbReference type="InterPro" id="IPR048950">
    <property type="entry name" value="Ppx_GppA_C"/>
</dbReference>
<evidence type="ECO:0000259" key="2">
    <source>
        <dbReference type="Pfam" id="PF02541"/>
    </source>
</evidence>
<dbReference type="PANTHER" id="PTHR30005:SF0">
    <property type="entry name" value="RETROGRADE REGULATION PROTEIN 2"/>
    <property type="match status" value="1"/>
</dbReference>
<dbReference type="SUPFAM" id="SSF53067">
    <property type="entry name" value="Actin-like ATPase domain"/>
    <property type="match status" value="2"/>
</dbReference>
<dbReference type="RefSeq" id="WP_136059911.1">
    <property type="nucleotide sequence ID" value="NZ_CAAHFH010000001.1"/>
</dbReference>
<dbReference type="Pfam" id="PF02541">
    <property type="entry name" value="Ppx-GppA"/>
    <property type="match status" value="1"/>
</dbReference>
<dbReference type="Gene3D" id="3.30.420.150">
    <property type="entry name" value="Exopolyphosphatase. Domain 2"/>
    <property type="match status" value="1"/>
</dbReference>